<keyword evidence="6 10" id="KW-1133">Transmembrane helix</keyword>
<keyword evidence="7 10" id="KW-0472">Membrane</keyword>
<feature type="transmembrane region" description="Helical" evidence="10">
    <location>
        <begin position="67"/>
        <end position="90"/>
    </location>
</feature>
<feature type="transmembrane region" description="Helical" evidence="10">
    <location>
        <begin position="136"/>
        <end position="157"/>
    </location>
</feature>
<evidence type="ECO:0000313" key="13">
    <source>
        <dbReference type="Proteomes" id="UP000002320"/>
    </source>
</evidence>
<evidence type="ECO:0000313" key="11">
    <source>
        <dbReference type="EMBL" id="EDS41964.1"/>
    </source>
</evidence>
<dbReference type="EMBL" id="DS231876">
    <property type="protein sequence ID" value="EDS41964.1"/>
    <property type="molecule type" value="Genomic_DNA"/>
</dbReference>
<dbReference type="AlphaFoldDB" id="B0WB06"/>
<feature type="transmembrane region" description="Helical" evidence="10">
    <location>
        <begin position="298"/>
        <end position="320"/>
    </location>
</feature>
<dbReference type="InterPro" id="IPR004117">
    <property type="entry name" value="7tm6_olfct_rcpt"/>
</dbReference>
<keyword evidence="2" id="KW-1003">Cell membrane</keyword>
<dbReference type="GO" id="GO:0005549">
    <property type="term" value="F:odorant binding"/>
    <property type="evidence" value="ECO:0007669"/>
    <property type="project" value="InterPro"/>
</dbReference>
<feature type="transmembrane region" description="Helical" evidence="10">
    <location>
        <begin position="191"/>
        <end position="213"/>
    </location>
</feature>
<dbReference type="GO" id="GO:0005886">
    <property type="term" value="C:plasma membrane"/>
    <property type="evidence" value="ECO:0007669"/>
    <property type="project" value="UniProtKB-SubCell"/>
</dbReference>
<dbReference type="OMA" id="LAWYDQS"/>
<dbReference type="HOGENOM" id="CLU_040214_0_0_1"/>
<keyword evidence="9 10" id="KW-0807">Transducer</keyword>
<evidence type="ECO:0000256" key="1">
    <source>
        <dbReference type="ARBA" id="ARBA00004651"/>
    </source>
</evidence>
<evidence type="ECO:0000256" key="9">
    <source>
        <dbReference type="ARBA" id="ARBA00023224"/>
    </source>
</evidence>
<organism>
    <name type="scientific">Culex quinquefasciatus</name>
    <name type="common">Southern house mosquito</name>
    <name type="synonym">Culex pungens</name>
    <dbReference type="NCBI Taxonomy" id="7176"/>
    <lineage>
        <taxon>Eukaryota</taxon>
        <taxon>Metazoa</taxon>
        <taxon>Ecdysozoa</taxon>
        <taxon>Arthropoda</taxon>
        <taxon>Hexapoda</taxon>
        <taxon>Insecta</taxon>
        <taxon>Pterygota</taxon>
        <taxon>Neoptera</taxon>
        <taxon>Endopterygota</taxon>
        <taxon>Diptera</taxon>
        <taxon>Nematocera</taxon>
        <taxon>Culicoidea</taxon>
        <taxon>Culicidae</taxon>
        <taxon>Culicinae</taxon>
        <taxon>Culicini</taxon>
        <taxon>Culex</taxon>
        <taxon>Culex</taxon>
    </lineage>
</organism>
<protein>
    <recommendedName>
        <fullName evidence="10">Odorant receptor</fullName>
    </recommendedName>
</protein>
<evidence type="ECO:0000256" key="6">
    <source>
        <dbReference type="ARBA" id="ARBA00022989"/>
    </source>
</evidence>
<comment type="similarity">
    <text evidence="10">Belongs to the insect chemoreceptor superfamily. Heteromeric odorant receptor channel (TC 1.A.69) family.</text>
</comment>
<dbReference type="PANTHER" id="PTHR21137">
    <property type="entry name" value="ODORANT RECEPTOR"/>
    <property type="match status" value="1"/>
</dbReference>
<comment type="subcellular location">
    <subcellularLocation>
        <location evidence="1 10">Cell membrane</location>
        <topology evidence="1 10">Multi-pass membrane protein</topology>
    </subcellularLocation>
</comment>
<dbReference type="VEuPathDB" id="VectorBase:CQUJHB020362"/>
<evidence type="ECO:0000256" key="8">
    <source>
        <dbReference type="ARBA" id="ARBA00023170"/>
    </source>
</evidence>
<reference evidence="12" key="2">
    <citation type="submission" date="2020-05" db="UniProtKB">
        <authorList>
            <consortium name="EnsemblMetazoa"/>
        </authorList>
    </citation>
    <scope>IDENTIFICATION</scope>
    <source>
        <strain evidence="12">JHB</strain>
    </source>
</reference>
<evidence type="ECO:0000256" key="2">
    <source>
        <dbReference type="ARBA" id="ARBA00022475"/>
    </source>
</evidence>
<dbReference type="OrthoDB" id="6604226at2759"/>
<dbReference type="EnsemblMetazoa" id="CPIJ004166-RA">
    <property type="protein sequence ID" value="CPIJ004166-PA"/>
    <property type="gene ID" value="CPIJ004166"/>
</dbReference>
<dbReference type="GO" id="GO:0004984">
    <property type="term" value="F:olfactory receptor activity"/>
    <property type="evidence" value="ECO:0007669"/>
    <property type="project" value="InterPro"/>
</dbReference>
<keyword evidence="8 10" id="KW-0675">Receptor</keyword>
<feature type="transmembrane region" description="Helical" evidence="10">
    <location>
        <begin position="41"/>
        <end position="61"/>
    </location>
</feature>
<keyword evidence="5 10" id="KW-0552">Olfaction</keyword>
<evidence type="ECO:0000313" key="12">
    <source>
        <dbReference type="EnsemblMetazoa" id="CPIJ004166-PA"/>
    </source>
</evidence>
<dbReference type="KEGG" id="cqu:CpipJ_CPIJ004166"/>
<dbReference type="Pfam" id="PF02949">
    <property type="entry name" value="7tm_6"/>
    <property type="match status" value="1"/>
</dbReference>
<comment type="caution">
    <text evidence="10">Lacks conserved residue(s) required for the propagation of feature annotation.</text>
</comment>
<keyword evidence="3 10" id="KW-0716">Sensory transduction</keyword>
<evidence type="ECO:0000256" key="10">
    <source>
        <dbReference type="RuleBase" id="RU351113"/>
    </source>
</evidence>
<dbReference type="VEuPathDB" id="VectorBase:CPIJ004166"/>
<dbReference type="GO" id="GO:0007165">
    <property type="term" value="P:signal transduction"/>
    <property type="evidence" value="ECO:0007669"/>
    <property type="project" value="UniProtKB-KW"/>
</dbReference>
<keyword evidence="13" id="KW-1185">Reference proteome</keyword>
<dbReference type="PANTHER" id="PTHR21137:SF35">
    <property type="entry name" value="ODORANT RECEPTOR 19A-RELATED"/>
    <property type="match status" value="1"/>
</dbReference>
<evidence type="ECO:0000256" key="5">
    <source>
        <dbReference type="ARBA" id="ARBA00022725"/>
    </source>
</evidence>
<reference evidence="11" key="1">
    <citation type="submission" date="2007-03" db="EMBL/GenBank/DDBJ databases">
        <title>Annotation of Culex pipiens quinquefasciatus.</title>
        <authorList>
            <consortium name="The Broad Institute Genome Sequencing Platform"/>
            <person name="Atkinson P.W."/>
            <person name="Hemingway J."/>
            <person name="Christensen B.M."/>
            <person name="Higgs S."/>
            <person name="Kodira C."/>
            <person name="Hannick L."/>
            <person name="Megy K."/>
            <person name="O'Leary S."/>
            <person name="Pearson M."/>
            <person name="Haas B.J."/>
            <person name="Mauceli E."/>
            <person name="Wortman J.R."/>
            <person name="Lee N.H."/>
            <person name="Guigo R."/>
            <person name="Stanke M."/>
            <person name="Alvarado L."/>
            <person name="Amedeo P."/>
            <person name="Antoine C.H."/>
            <person name="Arensburger P."/>
            <person name="Bidwell S.L."/>
            <person name="Crawford M."/>
            <person name="Camaro F."/>
            <person name="Devon K."/>
            <person name="Engels R."/>
            <person name="Hammond M."/>
            <person name="Howarth C."/>
            <person name="Koehrsen M."/>
            <person name="Lawson D."/>
            <person name="Montgomery P."/>
            <person name="Nene V."/>
            <person name="Nusbaum C."/>
            <person name="Puiu D."/>
            <person name="Romero-Severson J."/>
            <person name="Severson D.W."/>
            <person name="Shumway M."/>
            <person name="Sisk P."/>
            <person name="Stolte C."/>
            <person name="Zeng Q."/>
            <person name="Eisenstadt E."/>
            <person name="Fraser-Liggett C."/>
            <person name="Strausberg R."/>
            <person name="Galagan J."/>
            <person name="Birren B."/>
            <person name="Collins F.H."/>
        </authorList>
    </citation>
    <scope>NUCLEOTIDE SEQUENCE [LARGE SCALE GENOMIC DNA]</scope>
    <source>
        <strain evidence="11">JHB</strain>
    </source>
</reference>
<sequence>MPASVFIHHHLPVELQVMPVALRILERIGFWGSWKPFYRHVVLLCYNFAVILAPKVIFGIGTDSYPLIAKGISEFLFVIIGVTVTPIFAFQRSSFEKVVCGLSDIFYKVTAGNRCDESYAMITGLNKKLDLFTKFVIFYCIYGTIAFCMKSVVISPWRYWTAIANNSTEPMVFELPTEQEFYGLHNRSNFVHYHIFVTFSFFAYLIVSLFSVVRITTTVRMIKYSSLTYQLVIVKVQKLAQKKITIADLKELVDFHRQAYIISLLVEKICNIPIALEFLTCVLFWCSSMFYVTQTIDFNLFNLMIIFLLSVTEIFTYSYLGSELSEQAAAVGKAFYDLPWYDHPAELQRYYRLIIQRTQRTTVITGIKFFVVELASFSSVVNLSYSYCLVLKNMLE</sequence>
<dbReference type="eggNOG" id="ENOG502TC8F">
    <property type="taxonomic scope" value="Eukaryota"/>
</dbReference>
<keyword evidence="4 10" id="KW-0812">Transmembrane</keyword>
<dbReference type="Proteomes" id="UP000002320">
    <property type="component" value="Unassembled WGS sequence"/>
</dbReference>
<evidence type="ECO:0000256" key="7">
    <source>
        <dbReference type="ARBA" id="ARBA00023136"/>
    </source>
</evidence>
<gene>
    <name evidence="12" type="primary">6035765</name>
    <name evidence="11" type="ORF">CpipJ_CPIJ004166</name>
</gene>
<proteinExistence type="inferred from homology"/>
<name>B0WB06_CULQU</name>
<dbReference type="InParanoid" id="B0WB06"/>
<evidence type="ECO:0000256" key="4">
    <source>
        <dbReference type="ARBA" id="ARBA00022692"/>
    </source>
</evidence>
<evidence type="ECO:0000256" key="3">
    <source>
        <dbReference type="ARBA" id="ARBA00022606"/>
    </source>
</evidence>
<accession>B0WB06</accession>